<feature type="region of interest" description="Disordered" evidence="9">
    <location>
        <begin position="226"/>
        <end position="247"/>
    </location>
</feature>
<dbReference type="EMBL" id="CP064812">
    <property type="protein sequence ID" value="QPG72985.1"/>
    <property type="molecule type" value="Genomic_DNA"/>
</dbReference>
<evidence type="ECO:0000256" key="1">
    <source>
        <dbReference type="ARBA" id="ARBA00001686"/>
    </source>
</evidence>
<dbReference type="EC" id="2.7.1.67" evidence="4"/>
<evidence type="ECO:0000256" key="4">
    <source>
        <dbReference type="ARBA" id="ARBA00012169"/>
    </source>
</evidence>
<sequence>MTDTQTAIVSSDPDVDLWNVIQSPEFNIYQCIDMLRQYSENVGIQYQLCKRASIYPITELRLFVPEFLQLLITVETQSMALEEMVKTLCNKDAHFSLITFWHLQALLQQLGAEPESIGFQTCKRLINELQYQLFNYFSRPGGGSLAATSTGFVSRHDVNQNFRENLAPSIVLQTSLLAGVTVPEVTTYVEPVVKIQGKRVKTLVFEVLKDVKKSLTKNLTLKNTLKNARSGGNGRVADSSPDVRRTKSVTLNRDVASTAGSASATRLRRSDDLELDMVDSYAEIHLPKLRRPSLKSGKFAPRTENAIYGHSATTMMSLNKPGVSRVAAKGSGPPANNIDHLVASMPNLHTSLTADNFGLHGSYASSIRNSFEFRNSSELESLNGEDSGVVSSLSTYRVPLNKAQQVKLLKSNYFKNTTQFVIAFQSISIRLSKVPREARLSTLKAELALLNNDLPCEVDIPTLLPKNKRGKHHKICHIAVNESAVLNSAERVPYLLLIEYFSDGMDFNPDSPDNQSLLYDLQQSGDDGKYKFDLAYRDSVRTDHIINPGSSSWASTVSSGRQTSSCGKRIPSSEVAGTAVVEESDLGDVSVVKLTNNIDDKDALMFPTKSFFSEDQSLHNQIHSIKMSLHDHMKDSSEHDKNLAVQLRIAGIMLRQLESSSTTLSTSQAQQIRSRIVDSMKSMQNSFESVGISNDNDDGAGERKLSNDLKVAGLSYLGEDWNKKKERIRKQSKFGQYENWDLFSVIAKTGEDLGQEAFACQLIQAMANMWYKDGVRVWVKRLRILVTSSNTGLVETITDALSIHSIKKSLTEYMVNKGEIQNGLIVSLKDHFIRLFGNEDSPRYKIAQQNFCSSLAAYSIVCYVLQIKDRHNGNIMIDSEGHIIHIDFGFLLSNSPGSMGFESAPFKLTQEYVDVLGGVDSYFFQQFKFLTKQAFKSIRRNADSLVNIVELMQTDSFLPCFSAGENTSVFLKQRLQLHLTDEEIDAFTEDFLINKSINSAYTRLYDQFQMLTQGIYT</sequence>
<dbReference type="PROSITE" id="PS50290">
    <property type="entry name" value="PI3_4_KINASE_3"/>
    <property type="match status" value="1"/>
</dbReference>
<dbReference type="GO" id="GO:0048015">
    <property type="term" value="P:phosphatidylinositol-mediated signaling"/>
    <property type="evidence" value="ECO:0007669"/>
    <property type="project" value="TreeGrafter"/>
</dbReference>
<dbReference type="PANTHER" id="PTHR10048">
    <property type="entry name" value="PHOSPHATIDYLINOSITOL KINASE"/>
    <property type="match status" value="1"/>
</dbReference>
<protein>
    <recommendedName>
        <fullName evidence="4">1-phosphatidylinositol 4-kinase</fullName>
        <ecNumber evidence="4">2.7.1.67</ecNumber>
    </recommendedName>
</protein>
<reference evidence="11" key="1">
    <citation type="submission" date="2020-10" db="EMBL/GenBank/DDBJ databases">
        <authorList>
            <person name="Roach M.J.R."/>
        </authorList>
    </citation>
    <scope>NUCLEOTIDE SEQUENCE</scope>
    <source>
        <strain evidence="11">CBS 1945</strain>
    </source>
</reference>
<dbReference type="Gene3D" id="6.10.140.1260">
    <property type="match status" value="1"/>
</dbReference>
<dbReference type="InterPro" id="IPR011009">
    <property type="entry name" value="Kinase-like_dom_sf"/>
</dbReference>
<feature type="domain" description="PI3K/PI4K catalytic" evidence="10">
    <location>
        <begin position="722"/>
        <end position="1000"/>
    </location>
</feature>
<dbReference type="InterPro" id="IPR018936">
    <property type="entry name" value="PI3/4_kinase_CS"/>
</dbReference>
<dbReference type="PROSITE" id="PS00916">
    <property type="entry name" value="PI3_4_KINASE_2"/>
    <property type="match status" value="1"/>
</dbReference>
<evidence type="ECO:0000256" key="9">
    <source>
        <dbReference type="SAM" id="MobiDB-lite"/>
    </source>
</evidence>
<dbReference type="GO" id="GO:0043001">
    <property type="term" value="P:Golgi to plasma membrane protein transport"/>
    <property type="evidence" value="ECO:0007669"/>
    <property type="project" value="UniProtKB-ARBA"/>
</dbReference>
<keyword evidence="12" id="KW-1185">Reference proteome</keyword>
<evidence type="ECO:0000256" key="6">
    <source>
        <dbReference type="ARBA" id="ARBA00022777"/>
    </source>
</evidence>
<dbReference type="GO" id="GO:0004430">
    <property type="term" value="F:1-phosphatidylinositol 4-kinase activity"/>
    <property type="evidence" value="ECO:0007669"/>
    <property type="project" value="UniProtKB-EC"/>
</dbReference>
<dbReference type="GO" id="GO:0044011">
    <property type="term" value="P:single-species biofilm formation on inanimate substrate"/>
    <property type="evidence" value="ECO:0007669"/>
    <property type="project" value="UniProtKB-ARBA"/>
</dbReference>
<dbReference type="InterPro" id="IPR021601">
    <property type="entry name" value="Phosphatidylino_kinase_fungi"/>
</dbReference>
<dbReference type="SUPFAM" id="SSF56112">
    <property type="entry name" value="Protein kinase-like (PK-like)"/>
    <property type="match status" value="1"/>
</dbReference>
<dbReference type="GeneID" id="62193690"/>
<dbReference type="Pfam" id="PF11522">
    <property type="entry name" value="Pik1"/>
    <property type="match status" value="1"/>
</dbReference>
<dbReference type="GO" id="GO:0005737">
    <property type="term" value="C:cytoplasm"/>
    <property type="evidence" value="ECO:0007669"/>
    <property type="project" value="TreeGrafter"/>
</dbReference>
<dbReference type="PANTHER" id="PTHR10048:SF22">
    <property type="entry name" value="PHOSPHATIDYLINOSITOL 4-KINASE BETA"/>
    <property type="match status" value="1"/>
</dbReference>
<dbReference type="Pfam" id="PF00454">
    <property type="entry name" value="PI3_PI4_kinase"/>
    <property type="match status" value="1"/>
</dbReference>
<evidence type="ECO:0000259" key="10">
    <source>
        <dbReference type="PROSITE" id="PS50290"/>
    </source>
</evidence>
<comment type="function">
    <text evidence="8">Acts on phosphatidylinositol (PI) in the first committed step in the production of the second messenger inositol 1,4,5,-trisphosphate.</text>
</comment>
<keyword evidence="5" id="KW-0808">Transferase</keyword>
<dbReference type="InterPro" id="IPR036940">
    <property type="entry name" value="PI3/4_kinase_cat_sf"/>
</dbReference>
<comment type="catalytic activity">
    <reaction evidence="1">
        <text>a 1,2-diacyl-sn-glycero-3-phospho-(1D-myo-inositol) + ATP = a 1,2-diacyl-sn-glycero-3-phospho-(1D-myo-inositol 4-phosphate) + ADP + H(+)</text>
        <dbReference type="Rhea" id="RHEA:19877"/>
        <dbReference type="ChEBI" id="CHEBI:15378"/>
        <dbReference type="ChEBI" id="CHEBI:30616"/>
        <dbReference type="ChEBI" id="CHEBI:57880"/>
        <dbReference type="ChEBI" id="CHEBI:58178"/>
        <dbReference type="ChEBI" id="CHEBI:456216"/>
        <dbReference type="EC" id="2.7.1.67"/>
    </reaction>
</comment>
<keyword evidence="6" id="KW-0418">Kinase</keyword>
<dbReference type="FunFam" id="3.30.1010.10:FF:000021">
    <property type="entry name" value="Phosphatidylinositol 4-kinase"/>
    <property type="match status" value="1"/>
</dbReference>
<dbReference type="CDD" id="cd05168">
    <property type="entry name" value="PI4Kc_III_beta"/>
    <property type="match status" value="1"/>
</dbReference>
<dbReference type="InterPro" id="IPR015433">
    <property type="entry name" value="PI3/4_kinase"/>
</dbReference>
<comment type="similarity">
    <text evidence="3">Belongs to the PI3/PI4-kinase family. Type III PI4K subfamily.</text>
</comment>
<dbReference type="GO" id="GO:0044182">
    <property type="term" value="P:filamentous growth of a population of unicellular organisms"/>
    <property type="evidence" value="ECO:0007669"/>
    <property type="project" value="UniProtKB-ARBA"/>
</dbReference>
<dbReference type="SMART" id="SM00146">
    <property type="entry name" value="PI3Kc"/>
    <property type="match status" value="1"/>
</dbReference>
<name>A0A875RY69_EENNA</name>
<dbReference type="GO" id="GO:0005634">
    <property type="term" value="C:nucleus"/>
    <property type="evidence" value="ECO:0007669"/>
    <property type="project" value="UniProtKB-SubCell"/>
</dbReference>
<evidence type="ECO:0000313" key="11">
    <source>
        <dbReference type="EMBL" id="QPG72985.1"/>
    </source>
</evidence>
<evidence type="ECO:0000256" key="7">
    <source>
        <dbReference type="ARBA" id="ARBA00023242"/>
    </source>
</evidence>
<dbReference type="FunFam" id="1.10.1070.11:FF:000016">
    <property type="entry name" value="PIK1p Phosphatidylinositol 4-kinase"/>
    <property type="match status" value="1"/>
</dbReference>
<dbReference type="Gene3D" id="1.10.1070.11">
    <property type="entry name" value="Phosphatidylinositol 3-/4-kinase, catalytic domain"/>
    <property type="match status" value="1"/>
</dbReference>
<evidence type="ECO:0000256" key="2">
    <source>
        <dbReference type="ARBA" id="ARBA00004123"/>
    </source>
</evidence>
<evidence type="ECO:0000256" key="8">
    <source>
        <dbReference type="ARBA" id="ARBA00053476"/>
    </source>
</evidence>
<dbReference type="Proteomes" id="UP000662931">
    <property type="component" value="Chromosome 1"/>
</dbReference>
<dbReference type="Gene3D" id="3.30.1010.10">
    <property type="entry name" value="Phosphatidylinositol 3-kinase Catalytic Subunit, Chain A, domain 4"/>
    <property type="match status" value="1"/>
</dbReference>
<accession>A0A875RY69</accession>
<dbReference type="KEGG" id="bnn:FOA43_000289"/>
<dbReference type="GO" id="GO:0046854">
    <property type="term" value="P:phosphatidylinositol phosphate biosynthetic process"/>
    <property type="evidence" value="ECO:0007669"/>
    <property type="project" value="InterPro"/>
</dbReference>
<dbReference type="GO" id="GO:0016020">
    <property type="term" value="C:membrane"/>
    <property type="evidence" value="ECO:0007669"/>
    <property type="project" value="TreeGrafter"/>
</dbReference>
<evidence type="ECO:0000256" key="3">
    <source>
        <dbReference type="ARBA" id="ARBA00006209"/>
    </source>
</evidence>
<evidence type="ECO:0000313" key="12">
    <source>
        <dbReference type="Proteomes" id="UP000662931"/>
    </source>
</evidence>
<proteinExistence type="inferred from homology"/>
<dbReference type="AlphaFoldDB" id="A0A875RY69"/>
<gene>
    <name evidence="11" type="ORF">FOA43_000289</name>
</gene>
<keyword evidence="7" id="KW-0539">Nucleus</keyword>
<dbReference type="RefSeq" id="XP_038776550.1">
    <property type="nucleotide sequence ID" value="XM_038920622.1"/>
</dbReference>
<evidence type="ECO:0000256" key="5">
    <source>
        <dbReference type="ARBA" id="ARBA00022679"/>
    </source>
</evidence>
<comment type="subcellular location">
    <subcellularLocation>
        <location evidence="2">Nucleus</location>
    </subcellularLocation>
</comment>
<dbReference type="InterPro" id="IPR000403">
    <property type="entry name" value="PI3/4_kinase_cat_dom"/>
</dbReference>
<organism evidence="11 12">
    <name type="scientific">Eeniella nana</name>
    <name type="common">Yeast</name>
    <name type="synonym">Brettanomyces nanus</name>
    <dbReference type="NCBI Taxonomy" id="13502"/>
    <lineage>
        <taxon>Eukaryota</taxon>
        <taxon>Fungi</taxon>
        <taxon>Dikarya</taxon>
        <taxon>Ascomycota</taxon>
        <taxon>Saccharomycotina</taxon>
        <taxon>Pichiomycetes</taxon>
        <taxon>Pichiales</taxon>
        <taxon>Pichiaceae</taxon>
        <taxon>Brettanomyces</taxon>
    </lineage>
</organism>
<feature type="region of interest" description="Disordered" evidence="9">
    <location>
        <begin position="551"/>
        <end position="570"/>
    </location>
</feature>
<dbReference type="InterPro" id="IPR057754">
    <property type="entry name" value="PI4-kinase_beta/PIK1_cat"/>
</dbReference>
<dbReference type="OrthoDB" id="10264149at2759"/>